<dbReference type="Pfam" id="PF01547">
    <property type="entry name" value="SBP_bac_1"/>
    <property type="match status" value="1"/>
</dbReference>
<protein>
    <submittedName>
        <fullName evidence="2">Sugar ABC transporter substrate-binding protein</fullName>
    </submittedName>
</protein>
<proteinExistence type="predicted"/>
<sequence>MKKTVSMKIASVLAGVMLLSACSAGNTNTGNNESSGNAGGKKVQLTFTTWGDVTSGSSEQQLADEFNAAHPDIEVKFEPVPGDGYATKLTTSLASGTAADVFLIGEGDFYSYVDKGVVEPLDDYIAKDSTFDLAMYQKDLIDMERINDKLYYLPKDFNPLALWYNKRIFDEAGVPYPSDDWTWDDMFATAKKLTKQENGKYTQFGFNAGTWEYPIYTYLWTNGTDIANEEGTKAEGFMNSEKTVQAMEKYVALSKGDGRVSPTPQDTQTMGGDSSMFMTDKLAMMVTGRWIKSDLDKSNVEYGSALIPKGADGERAGIIAAAGWAMNSKTKHKAEAFELMKWLSGTDAQKLRSKNGLVLPATVAELDQVKTTEEKDKPVIEMMNFARKPVTMRSANGPIFKEAFTQALEKILLGKLDVKSALDEAAKTADSKIK</sequence>
<dbReference type="PROSITE" id="PS51257">
    <property type="entry name" value="PROKAR_LIPOPROTEIN"/>
    <property type="match status" value="1"/>
</dbReference>
<dbReference type="CDD" id="cd13585">
    <property type="entry name" value="PBP2_TMBP_like"/>
    <property type="match status" value="1"/>
</dbReference>
<dbReference type="SUPFAM" id="SSF53850">
    <property type="entry name" value="Periplasmic binding protein-like II"/>
    <property type="match status" value="1"/>
</dbReference>
<dbReference type="Gene3D" id="3.40.190.10">
    <property type="entry name" value="Periplasmic binding protein-like II"/>
    <property type="match status" value="1"/>
</dbReference>
<dbReference type="Proteomes" id="UP000564806">
    <property type="component" value="Unassembled WGS sequence"/>
</dbReference>
<dbReference type="RefSeq" id="WP_175372955.1">
    <property type="nucleotide sequence ID" value="NZ_JABWCS010000215.1"/>
</dbReference>
<accession>A0A850ET31</accession>
<evidence type="ECO:0000256" key="1">
    <source>
        <dbReference type="SAM" id="SignalP"/>
    </source>
</evidence>
<feature type="signal peptide" evidence="1">
    <location>
        <begin position="1"/>
        <end position="24"/>
    </location>
</feature>
<organism evidence="2 3">
    <name type="scientific">Paenibacillus agri</name>
    <dbReference type="NCBI Taxonomy" id="2744309"/>
    <lineage>
        <taxon>Bacteria</taxon>
        <taxon>Bacillati</taxon>
        <taxon>Bacillota</taxon>
        <taxon>Bacilli</taxon>
        <taxon>Bacillales</taxon>
        <taxon>Paenibacillaceae</taxon>
        <taxon>Paenibacillus</taxon>
    </lineage>
</organism>
<dbReference type="InterPro" id="IPR050490">
    <property type="entry name" value="Bact_solute-bd_prot1"/>
</dbReference>
<comment type="caution">
    <text evidence="2">The sequence shown here is derived from an EMBL/GenBank/DDBJ whole genome shotgun (WGS) entry which is preliminary data.</text>
</comment>
<dbReference type="AlphaFoldDB" id="A0A850ET31"/>
<evidence type="ECO:0000313" key="2">
    <source>
        <dbReference type="EMBL" id="NUU62484.1"/>
    </source>
</evidence>
<dbReference type="PANTHER" id="PTHR43649:SF12">
    <property type="entry name" value="DIACETYLCHITOBIOSE BINDING PROTEIN DASA"/>
    <property type="match status" value="1"/>
</dbReference>
<name>A0A850ET31_9BACL</name>
<feature type="chain" id="PRO_5038919656" evidence="1">
    <location>
        <begin position="25"/>
        <end position="434"/>
    </location>
</feature>
<evidence type="ECO:0000313" key="3">
    <source>
        <dbReference type="Proteomes" id="UP000564806"/>
    </source>
</evidence>
<dbReference type="EMBL" id="JABWCS010000215">
    <property type="protein sequence ID" value="NUU62484.1"/>
    <property type="molecule type" value="Genomic_DNA"/>
</dbReference>
<gene>
    <name evidence="2" type="ORF">HPT30_19250</name>
</gene>
<reference evidence="2" key="1">
    <citation type="submission" date="2020-06" db="EMBL/GenBank/DDBJ databases">
        <title>Paenibacillus sp. nov., isolated from soil.</title>
        <authorList>
            <person name="Seo Y.L."/>
        </authorList>
    </citation>
    <scope>NUCLEOTIDE SEQUENCE [LARGE SCALE GENOMIC DNA]</scope>
    <source>
        <strain evidence="2">JW14</strain>
    </source>
</reference>
<keyword evidence="3" id="KW-1185">Reference proteome</keyword>
<keyword evidence="1" id="KW-0732">Signal</keyword>
<dbReference type="PANTHER" id="PTHR43649">
    <property type="entry name" value="ARABINOSE-BINDING PROTEIN-RELATED"/>
    <property type="match status" value="1"/>
</dbReference>
<dbReference type="InterPro" id="IPR006059">
    <property type="entry name" value="SBP"/>
</dbReference>